<dbReference type="PANTHER" id="PTHR35385:SF2">
    <property type="entry name" value="PROTEIN B, PUTATIVE-RELATED"/>
    <property type="match status" value="1"/>
</dbReference>
<reference evidence="1" key="1">
    <citation type="submission" date="2022-01" db="EMBL/GenBank/DDBJ databases">
        <authorList>
            <person name="King R."/>
        </authorList>
    </citation>
    <scope>NUCLEOTIDE SEQUENCE</scope>
</reference>
<proteinExistence type="predicted"/>
<sequence length="357" mass="41278">MSVIDSIVLSNLAMILPDQKYTNFKTLKPNVYQFQCNALKTESDIRDWVKAFSEQSYVEWRIFRTNPRLKRYRCFFKIVYRCQHSATRYQSNGKRKSKSTNCDAFLVVKIFQKSVYDESLITQITLNNFHNHPTGITAESLKYRDVSENIKERLRELFNFGLTPSAAHDVLTTDAVMEHGDNCKKVLADRSVVPDLVYCYNFFYKEFGKEYHKVKKGGEHDEPVNEGVTSDIIFKSGDISNFIAPVHCKNSHNIEVVVDDSENEEVVEIFISQDNSSDGSKNVEVYNNLKSTFDDILERIKSTQNSDILEATEKFCKNYKTLCRNDKSLKSALKHFGKNTYKKPIVVSRNALRKDLK</sequence>
<gene>
    <name evidence="1" type="ORF">DIABBA_LOCUS3421</name>
</gene>
<dbReference type="AlphaFoldDB" id="A0A9N9SQK4"/>
<name>A0A9N9SQK4_DIABA</name>
<keyword evidence="2" id="KW-1185">Reference proteome</keyword>
<dbReference type="PANTHER" id="PTHR35385">
    <property type="entry name" value="PROTEIN B, PUTATIVE-RELATED-RELATED"/>
    <property type="match status" value="1"/>
</dbReference>
<dbReference type="EMBL" id="OU898277">
    <property type="protein sequence ID" value="CAG9829649.1"/>
    <property type="molecule type" value="Genomic_DNA"/>
</dbReference>
<evidence type="ECO:0000313" key="1">
    <source>
        <dbReference type="EMBL" id="CAG9829649.1"/>
    </source>
</evidence>
<accession>A0A9N9SQK4</accession>
<protein>
    <submittedName>
        <fullName evidence="1">Uncharacterized protein</fullName>
    </submittedName>
</protein>
<evidence type="ECO:0000313" key="2">
    <source>
        <dbReference type="Proteomes" id="UP001153709"/>
    </source>
</evidence>
<organism evidence="1 2">
    <name type="scientific">Diabrotica balteata</name>
    <name type="common">Banded cucumber beetle</name>
    <dbReference type="NCBI Taxonomy" id="107213"/>
    <lineage>
        <taxon>Eukaryota</taxon>
        <taxon>Metazoa</taxon>
        <taxon>Ecdysozoa</taxon>
        <taxon>Arthropoda</taxon>
        <taxon>Hexapoda</taxon>
        <taxon>Insecta</taxon>
        <taxon>Pterygota</taxon>
        <taxon>Neoptera</taxon>
        <taxon>Endopterygota</taxon>
        <taxon>Coleoptera</taxon>
        <taxon>Polyphaga</taxon>
        <taxon>Cucujiformia</taxon>
        <taxon>Chrysomeloidea</taxon>
        <taxon>Chrysomelidae</taxon>
        <taxon>Galerucinae</taxon>
        <taxon>Diabroticina</taxon>
        <taxon>Diabroticites</taxon>
        <taxon>Diabrotica</taxon>
    </lineage>
</organism>
<dbReference type="Proteomes" id="UP001153709">
    <property type="component" value="Chromosome 2"/>
</dbReference>
<dbReference type="OrthoDB" id="6362223at2759"/>